<sequence>MHGALLVLARILSISDRLLKQAMEMMTNASGILADKLSPGKEGLDLAALGRYFRLNVPQGMEYLKMGDSKHMNKMKVLTLTWGIPVTETALRDIITSINRGKVRAKAEWLIGILGQSIQLLLMSHVLSSRMLIR</sequence>
<proteinExistence type="predicted"/>
<keyword evidence="2" id="KW-1185">Reference proteome</keyword>
<comment type="caution">
    <text evidence="1">The sequence shown here is derived from an EMBL/GenBank/DDBJ whole genome shotgun (WGS) entry which is preliminary data.</text>
</comment>
<dbReference type="AlphaFoldDB" id="A0A9N9W200"/>
<accession>A0A9N9W200</accession>
<evidence type="ECO:0000313" key="2">
    <source>
        <dbReference type="Proteomes" id="UP000696573"/>
    </source>
</evidence>
<name>A0A9N9W200_9HYPO</name>
<protein>
    <submittedName>
        <fullName evidence="1">Uncharacterized protein</fullName>
    </submittedName>
</protein>
<gene>
    <name evidence="1" type="ORF">CRHIZ90672A_00004915</name>
</gene>
<dbReference type="Proteomes" id="UP000696573">
    <property type="component" value="Unassembled WGS sequence"/>
</dbReference>
<dbReference type="EMBL" id="CABFNQ020000768">
    <property type="protein sequence ID" value="CAH0043036.1"/>
    <property type="molecule type" value="Genomic_DNA"/>
</dbReference>
<reference evidence="1" key="1">
    <citation type="submission" date="2021-10" db="EMBL/GenBank/DDBJ databases">
        <authorList>
            <person name="Piombo E."/>
        </authorList>
    </citation>
    <scope>NUCLEOTIDE SEQUENCE</scope>
</reference>
<organism evidence="1 2">
    <name type="scientific">Clonostachys rhizophaga</name>
    <dbReference type="NCBI Taxonomy" id="160324"/>
    <lineage>
        <taxon>Eukaryota</taxon>
        <taxon>Fungi</taxon>
        <taxon>Dikarya</taxon>
        <taxon>Ascomycota</taxon>
        <taxon>Pezizomycotina</taxon>
        <taxon>Sordariomycetes</taxon>
        <taxon>Hypocreomycetidae</taxon>
        <taxon>Hypocreales</taxon>
        <taxon>Bionectriaceae</taxon>
        <taxon>Clonostachys</taxon>
    </lineage>
</organism>
<evidence type="ECO:0000313" key="1">
    <source>
        <dbReference type="EMBL" id="CAH0043036.1"/>
    </source>
</evidence>